<name>A0A372NYT8_9SPHI</name>
<evidence type="ECO:0000313" key="2">
    <source>
        <dbReference type="EMBL" id="RFZ94829.1"/>
    </source>
</evidence>
<protein>
    <submittedName>
        <fullName evidence="2">Sensor histidine kinase</fullName>
    </submittedName>
</protein>
<reference evidence="2 3" key="1">
    <citation type="submission" date="2018-08" db="EMBL/GenBank/DDBJ databases">
        <title>Mucilaginibacter sp. MYSH2.</title>
        <authorList>
            <person name="Seo T."/>
        </authorList>
    </citation>
    <scope>NUCLEOTIDE SEQUENCE [LARGE SCALE GENOMIC DNA]</scope>
    <source>
        <strain evidence="2 3">MYSH2</strain>
    </source>
</reference>
<dbReference type="Gene3D" id="3.30.565.10">
    <property type="entry name" value="Histidine kinase-like ATPase, C-terminal domain"/>
    <property type="match status" value="1"/>
</dbReference>
<accession>A0A372NYT8</accession>
<evidence type="ECO:0000259" key="1">
    <source>
        <dbReference type="Pfam" id="PF02518"/>
    </source>
</evidence>
<dbReference type="SUPFAM" id="SSF55874">
    <property type="entry name" value="ATPase domain of HSP90 chaperone/DNA topoisomerase II/histidine kinase"/>
    <property type="match status" value="1"/>
</dbReference>
<dbReference type="EMBL" id="QWDC01000001">
    <property type="protein sequence ID" value="RFZ94829.1"/>
    <property type="molecule type" value="Genomic_DNA"/>
</dbReference>
<dbReference type="OrthoDB" id="9124519at2"/>
<keyword evidence="3" id="KW-1185">Reference proteome</keyword>
<organism evidence="2 3">
    <name type="scientific">Mucilaginibacter conchicola</name>
    <dbReference type="NCBI Taxonomy" id="2303333"/>
    <lineage>
        <taxon>Bacteria</taxon>
        <taxon>Pseudomonadati</taxon>
        <taxon>Bacteroidota</taxon>
        <taxon>Sphingobacteriia</taxon>
        <taxon>Sphingobacteriales</taxon>
        <taxon>Sphingobacteriaceae</taxon>
        <taxon>Mucilaginibacter</taxon>
    </lineage>
</organism>
<evidence type="ECO:0000313" key="3">
    <source>
        <dbReference type="Proteomes" id="UP000264217"/>
    </source>
</evidence>
<keyword evidence="2" id="KW-0418">Kinase</keyword>
<dbReference type="Proteomes" id="UP000264217">
    <property type="component" value="Unassembled WGS sequence"/>
</dbReference>
<proteinExistence type="predicted"/>
<dbReference type="GO" id="GO:0016301">
    <property type="term" value="F:kinase activity"/>
    <property type="evidence" value="ECO:0007669"/>
    <property type="project" value="UniProtKB-KW"/>
</dbReference>
<keyword evidence="2" id="KW-0808">Transferase</keyword>
<comment type="caution">
    <text evidence="2">The sequence shown here is derived from an EMBL/GenBank/DDBJ whole genome shotgun (WGS) entry which is preliminary data.</text>
</comment>
<dbReference type="AlphaFoldDB" id="A0A372NYT8"/>
<sequence>MSRGKIEGGIFNAGQPISEVLLRNLCQPFSRGKIKPGQQGLGLGFFIAAKIAKAHSGELAISYNDEATCFTLTIPLG</sequence>
<feature type="domain" description="Histidine kinase/HSP90-like ATPase" evidence="1">
    <location>
        <begin position="12"/>
        <end position="76"/>
    </location>
</feature>
<dbReference type="Pfam" id="PF02518">
    <property type="entry name" value="HATPase_c"/>
    <property type="match status" value="1"/>
</dbReference>
<dbReference type="InterPro" id="IPR003594">
    <property type="entry name" value="HATPase_dom"/>
</dbReference>
<dbReference type="InterPro" id="IPR036890">
    <property type="entry name" value="HATPase_C_sf"/>
</dbReference>
<gene>
    <name evidence="2" type="ORF">D0C36_04650</name>
</gene>